<evidence type="ECO:0000313" key="2">
    <source>
        <dbReference type="Proteomes" id="UP001151760"/>
    </source>
</evidence>
<proteinExistence type="predicted"/>
<feature type="non-terminal residue" evidence="1">
    <location>
        <position position="1"/>
    </location>
</feature>
<accession>A0ABQ4X2T2</accession>
<name>A0ABQ4X2T2_9ASTR</name>
<protein>
    <submittedName>
        <fullName evidence="1">Uncharacterized protein</fullName>
    </submittedName>
</protein>
<dbReference type="Proteomes" id="UP001151760">
    <property type="component" value="Unassembled WGS sequence"/>
</dbReference>
<sequence>CFKIIGYPVDFGKKKSRQNFKKQNVSNNNSVGKSSSSCFLDEQMATLLSLIKDNKIGKNVQVNMAGANQHMTYTTKGLDNVVDISHLKIKVGHPNGTEAFIFMIGNLKLSNGLTLYDVMVIREYYVTLILVHKMAKVNKIFVVFDESKCYFMNQDLNLKNVLGTGDQCEGLYYNNEQGTKVNKSNLCF</sequence>
<keyword evidence="2" id="KW-1185">Reference proteome</keyword>
<reference evidence="1" key="2">
    <citation type="submission" date="2022-01" db="EMBL/GenBank/DDBJ databases">
        <authorList>
            <person name="Yamashiro T."/>
            <person name="Shiraishi A."/>
            <person name="Satake H."/>
            <person name="Nakayama K."/>
        </authorList>
    </citation>
    <scope>NUCLEOTIDE SEQUENCE</scope>
</reference>
<gene>
    <name evidence="1" type="ORF">Tco_0654291</name>
</gene>
<evidence type="ECO:0000313" key="1">
    <source>
        <dbReference type="EMBL" id="GJS59507.1"/>
    </source>
</evidence>
<dbReference type="EMBL" id="BQNB010009155">
    <property type="protein sequence ID" value="GJS59507.1"/>
    <property type="molecule type" value="Genomic_DNA"/>
</dbReference>
<organism evidence="1 2">
    <name type="scientific">Tanacetum coccineum</name>
    <dbReference type="NCBI Taxonomy" id="301880"/>
    <lineage>
        <taxon>Eukaryota</taxon>
        <taxon>Viridiplantae</taxon>
        <taxon>Streptophyta</taxon>
        <taxon>Embryophyta</taxon>
        <taxon>Tracheophyta</taxon>
        <taxon>Spermatophyta</taxon>
        <taxon>Magnoliopsida</taxon>
        <taxon>eudicotyledons</taxon>
        <taxon>Gunneridae</taxon>
        <taxon>Pentapetalae</taxon>
        <taxon>asterids</taxon>
        <taxon>campanulids</taxon>
        <taxon>Asterales</taxon>
        <taxon>Asteraceae</taxon>
        <taxon>Asteroideae</taxon>
        <taxon>Anthemideae</taxon>
        <taxon>Anthemidinae</taxon>
        <taxon>Tanacetum</taxon>
    </lineage>
</organism>
<comment type="caution">
    <text evidence="1">The sequence shown here is derived from an EMBL/GenBank/DDBJ whole genome shotgun (WGS) entry which is preliminary data.</text>
</comment>
<reference evidence="1" key="1">
    <citation type="journal article" date="2022" name="Int. J. Mol. Sci.">
        <title>Draft Genome of Tanacetum Coccineum: Genomic Comparison of Closely Related Tanacetum-Family Plants.</title>
        <authorList>
            <person name="Yamashiro T."/>
            <person name="Shiraishi A."/>
            <person name="Nakayama K."/>
            <person name="Satake H."/>
        </authorList>
    </citation>
    <scope>NUCLEOTIDE SEQUENCE</scope>
</reference>